<gene>
    <name evidence="1" type="ORF">DLAC_06823</name>
</gene>
<evidence type="ECO:0000313" key="1">
    <source>
        <dbReference type="EMBL" id="KYQ92000.1"/>
    </source>
</evidence>
<sequence>MTTTIVDNNQLLKKQFYRNIYIKNSIELISICAYCGCSNIEKCSCGNKKYSDFRFTQSYNPNQLLDLIEVFIEWCSTTTLDKFKLIREYCSDQNNDFFEDLQTNNNSPLNQKLPDQILLFMVRFIIDNPTFYYRFYEWMDSKIELQRLIIYFILLRSKDQENLDLVFSRLISDITIFNILKPLPIFVNSPSSIQFLKLLKEIAEEKDEKILEQISYNSLFIDPPTYDIAPQLCSDFIDKTLSPAIISDGVDNYHQNFITMVCEKLTKKEYLKQNIPFQQYHKIVLFLFLQYETSNELKVGLDNLYNHYKQEFSDYVKHYMLAGVSNHNTITLVNIIYNHDRFNIDVSDCSTIFNEIILKINIEFISSTSQLRRHKILSKIKSIDEYYSLIIYKIPLNTYAINILIQTLPKESINQERITFVEKNGDQNEIFYYMALLKCYSNDKNSLIRSIRRLCQGSTIDIQFFGADEWRFDPNNLEVVFQFEKDLRGVLGGGHQVFLPSSPFTSAFVYYLWFVITNLESTGYDREAILKTLGAYSDTIFNYFGLEVAILLPSQLNGALFHSRAVTKALVEGSPVKSQQYFKEHFKAIIGYSTQYNNVCDILEMLYSYYSTPSNDSLFVSLTSNHFRKIEALEKLMLDKDHLQLPEKLKQFCEVALKLCIIQHKLPVNPIEIVKQNLQLPLDKLYNDVQIRDNDDMDKLEELLDSTSIFLKSPYFKKFYYQLPIRSSFSNKYSIYLLDQEEKRQESYRLSIAECRPYPAQLPHSILKIIIHFLYHDINYHSQYKFQLALVSKTFMNLCSLVLSNNFNFDVLNNYITIKMTTKINTSHPLSLWRDYPKLVELKMLKYLPMPIQSMDKYFHDHLEASYISFNSHMMEVRLLCTRQTNLRIIEIEFENPQTKNSNNVLQLFEKSPLLERINLTITLTWEDLDEYIASILKLKLQNLNELVVYLNHKSAHRPLHLVPIKKRLTFHYDIVQFPKLYLKSIPGMITFDGFDFVNVRLSDPVYQRDQIALIYNPILSQLRQIKFSVPDFHQYALPLVQLACQHSNIHEFAIRSFKYSYEDLDLSMVQQIFDLLSSQSSSIEVFSIYYSIFLSSPKTSILKPNIWKSNINTKQFQPDDCNNTIFYRQLPK</sequence>
<accession>A0A151ZDL7</accession>
<evidence type="ECO:0000313" key="2">
    <source>
        <dbReference type="Proteomes" id="UP000076078"/>
    </source>
</evidence>
<keyword evidence="2" id="KW-1185">Reference proteome</keyword>
<dbReference type="AlphaFoldDB" id="A0A151ZDL7"/>
<protein>
    <submittedName>
        <fullName evidence="1">Uncharacterized protein</fullName>
    </submittedName>
</protein>
<dbReference type="EMBL" id="LODT01000031">
    <property type="protein sequence ID" value="KYQ92000.1"/>
    <property type="molecule type" value="Genomic_DNA"/>
</dbReference>
<organism evidence="1 2">
    <name type="scientific">Tieghemostelium lacteum</name>
    <name type="common">Slime mold</name>
    <name type="synonym">Dictyostelium lacteum</name>
    <dbReference type="NCBI Taxonomy" id="361077"/>
    <lineage>
        <taxon>Eukaryota</taxon>
        <taxon>Amoebozoa</taxon>
        <taxon>Evosea</taxon>
        <taxon>Eumycetozoa</taxon>
        <taxon>Dictyostelia</taxon>
        <taxon>Dictyosteliales</taxon>
        <taxon>Raperosteliaceae</taxon>
        <taxon>Tieghemostelium</taxon>
    </lineage>
</organism>
<dbReference type="Proteomes" id="UP000076078">
    <property type="component" value="Unassembled WGS sequence"/>
</dbReference>
<name>A0A151ZDL7_TIELA</name>
<reference evidence="1 2" key="1">
    <citation type="submission" date="2015-12" db="EMBL/GenBank/DDBJ databases">
        <title>Dictyostelia acquired genes for synthesis and detection of signals that induce cell-type specialization by lateral gene transfer from prokaryotes.</title>
        <authorList>
            <person name="Gloeckner G."/>
            <person name="Schaap P."/>
        </authorList>
    </citation>
    <scope>NUCLEOTIDE SEQUENCE [LARGE SCALE GENOMIC DNA]</scope>
    <source>
        <strain evidence="1 2">TK</strain>
    </source>
</reference>
<comment type="caution">
    <text evidence="1">The sequence shown here is derived from an EMBL/GenBank/DDBJ whole genome shotgun (WGS) entry which is preliminary data.</text>
</comment>
<proteinExistence type="predicted"/>
<dbReference type="InParanoid" id="A0A151ZDL7"/>